<dbReference type="OrthoDB" id="5426355at2759"/>
<evidence type="ECO:0000256" key="3">
    <source>
        <dbReference type="SAM" id="SignalP"/>
    </source>
</evidence>
<keyword evidence="2" id="KW-1133">Transmembrane helix</keyword>
<keyword evidence="3" id="KW-0732">Signal</keyword>
<gene>
    <name evidence="4" type="ORF">A1O1_01267</name>
</gene>
<proteinExistence type="predicted"/>
<feature type="region of interest" description="Disordered" evidence="1">
    <location>
        <begin position="137"/>
        <end position="160"/>
    </location>
</feature>
<dbReference type="HOGENOM" id="CLU_773948_0_0_1"/>
<protein>
    <recommendedName>
        <fullName evidence="6">Integral membrane protein</fullName>
    </recommendedName>
</protein>
<evidence type="ECO:0000256" key="2">
    <source>
        <dbReference type="SAM" id="Phobius"/>
    </source>
</evidence>
<comment type="caution">
    <text evidence="4">The sequence shown here is derived from an EMBL/GenBank/DDBJ whole genome shotgun (WGS) entry which is preliminary data.</text>
</comment>
<feature type="region of interest" description="Disordered" evidence="1">
    <location>
        <begin position="211"/>
        <end position="233"/>
    </location>
</feature>
<sequence>MPSQISMRLSFWTLAVCLLNVTRCVSAQNIVPTSSSSSFPGCALSCTALLQAQSLCVPPNVATTSQITYENCFCQSSSLQALYSTPDAICAGECTIEADRQQLQTWFTGFCAQVGQGIDPLTSTASTSPTATTVVTITSSTSPSQATGAGTGTGSSSASASSSHQSWIEGHWRWILMLGILAIGFALLTWLAIWLKRRHRRRIEERRAAISGFPTPTEKKDGARSATPDLWGPHQHMHYTKGWEYAEGNGTMGSGALGAATADRRSKRLSSSKDKRRSNRVEVAEVNDPYPPPTSRRLASKGKARVAADAVELDPEIGRVDRSRSRSQRRQEHDSELERDSEQDHQRRLREVRGSRRRTGEFL</sequence>
<organism evidence="4 5">
    <name type="scientific">Capronia coronata CBS 617.96</name>
    <dbReference type="NCBI Taxonomy" id="1182541"/>
    <lineage>
        <taxon>Eukaryota</taxon>
        <taxon>Fungi</taxon>
        <taxon>Dikarya</taxon>
        <taxon>Ascomycota</taxon>
        <taxon>Pezizomycotina</taxon>
        <taxon>Eurotiomycetes</taxon>
        <taxon>Chaetothyriomycetidae</taxon>
        <taxon>Chaetothyriales</taxon>
        <taxon>Herpotrichiellaceae</taxon>
        <taxon>Capronia</taxon>
    </lineage>
</organism>
<evidence type="ECO:0000313" key="4">
    <source>
        <dbReference type="EMBL" id="EXJ96141.1"/>
    </source>
</evidence>
<dbReference type="AlphaFoldDB" id="W9Z3I1"/>
<evidence type="ECO:0000256" key="1">
    <source>
        <dbReference type="SAM" id="MobiDB-lite"/>
    </source>
</evidence>
<keyword evidence="5" id="KW-1185">Reference proteome</keyword>
<accession>W9Z3I1</accession>
<keyword evidence="2" id="KW-0812">Transmembrane</keyword>
<feature type="transmembrane region" description="Helical" evidence="2">
    <location>
        <begin position="172"/>
        <end position="195"/>
    </location>
</feature>
<dbReference type="eggNOG" id="ENOG502SPC3">
    <property type="taxonomic scope" value="Eukaryota"/>
</dbReference>
<dbReference type="EMBL" id="AMWN01000001">
    <property type="protein sequence ID" value="EXJ96141.1"/>
    <property type="molecule type" value="Genomic_DNA"/>
</dbReference>
<feature type="compositionally biased region" description="Basic and acidic residues" evidence="1">
    <location>
        <begin position="316"/>
        <end position="363"/>
    </location>
</feature>
<feature type="signal peptide" evidence="3">
    <location>
        <begin position="1"/>
        <end position="27"/>
    </location>
</feature>
<dbReference type="Proteomes" id="UP000019484">
    <property type="component" value="Unassembled WGS sequence"/>
</dbReference>
<evidence type="ECO:0008006" key="6">
    <source>
        <dbReference type="Google" id="ProtNLM"/>
    </source>
</evidence>
<feature type="chain" id="PRO_5004934740" description="Integral membrane protein" evidence="3">
    <location>
        <begin position="28"/>
        <end position="363"/>
    </location>
</feature>
<evidence type="ECO:0000313" key="5">
    <source>
        <dbReference type="Proteomes" id="UP000019484"/>
    </source>
</evidence>
<dbReference type="RefSeq" id="XP_007720370.1">
    <property type="nucleotide sequence ID" value="XM_007722180.1"/>
</dbReference>
<reference evidence="4 5" key="1">
    <citation type="submission" date="2013-03" db="EMBL/GenBank/DDBJ databases">
        <title>The Genome Sequence of Capronia coronata CBS 617.96.</title>
        <authorList>
            <consortium name="The Broad Institute Genomics Platform"/>
            <person name="Cuomo C."/>
            <person name="de Hoog S."/>
            <person name="Gorbushina A."/>
            <person name="Walker B."/>
            <person name="Young S.K."/>
            <person name="Zeng Q."/>
            <person name="Gargeya S."/>
            <person name="Fitzgerald M."/>
            <person name="Haas B."/>
            <person name="Abouelleil A."/>
            <person name="Allen A.W."/>
            <person name="Alvarado L."/>
            <person name="Arachchi H.M."/>
            <person name="Berlin A.M."/>
            <person name="Chapman S.B."/>
            <person name="Gainer-Dewar J."/>
            <person name="Goldberg J."/>
            <person name="Griggs A."/>
            <person name="Gujja S."/>
            <person name="Hansen M."/>
            <person name="Howarth C."/>
            <person name="Imamovic A."/>
            <person name="Ireland A."/>
            <person name="Larimer J."/>
            <person name="McCowan C."/>
            <person name="Murphy C."/>
            <person name="Pearson M."/>
            <person name="Poon T.W."/>
            <person name="Priest M."/>
            <person name="Roberts A."/>
            <person name="Saif S."/>
            <person name="Shea T."/>
            <person name="Sisk P."/>
            <person name="Sykes S."/>
            <person name="Wortman J."/>
            <person name="Nusbaum C."/>
            <person name="Birren B."/>
        </authorList>
    </citation>
    <scope>NUCLEOTIDE SEQUENCE [LARGE SCALE GENOMIC DNA]</scope>
    <source>
        <strain evidence="4 5">CBS 617.96</strain>
    </source>
</reference>
<name>W9Z3I1_9EURO</name>
<feature type="region of interest" description="Disordered" evidence="1">
    <location>
        <begin position="254"/>
        <end position="363"/>
    </location>
</feature>
<feature type="compositionally biased region" description="Basic residues" evidence="1">
    <location>
        <begin position="265"/>
        <end position="278"/>
    </location>
</feature>
<keyword evidence="2" id="KW-0472">Membrane</keyword>
<dbReference type="GeneID" id="19156169"/>